<dbReference type="Pfam" id="PF02557">
    <property type="entry name" value="VanY"/>
    <property type="match status" value="1"/>
</dbReference>
<name>A0ABU8FBL0_9BACI</name>
<dbReference type="PANTHER" id="PTHR34385:SF1">
    <property type="entry name" value="PEPTIDOGLYCAN L-ALANYL-D-GLUTAMATE ENDOPEPTIDASE CWLK"/>
    <property type="match status" value="1"/>
</dbReference>
<feature type="compositionally biased region" description="Polar residues" evidence="1">
    <location>
        <begin position="52"/>
        <end position="64"/>
    </location>
</feature>
<dbReference type="EMBL" id="JBAWSX010000001">
    <property type="protein sequence ID" value="MEI4800065.1"/>
    <property type="molecule type" value="Genomic_DNA"/>
</dbReference>
<evidence type="ECO:0000313" key="3">
    <source>
        <dbReference type="EMBL" id="MEI4800065.1"/>
    </source>
</evidence>
<dbReference type="PANTHER" id="PTHR34385">
    <property type="entry name" value="D-ALANYL-D-ALANINE CARBOXYPEPTIDASE"/>
    <property type="match status" value="1"/>
</dbReference>
<reference evidence="3 4" key="1">
    <citation type="submission" date="2024-01" db="EMBL/GenBank/DDBJ databases">
        <title>Seven novel Bacillus-like species.</title>
        <authorList>
            <person name="Liu G."/>
        </authorList>
    </citation>
    <scope>NUCLEOTIDE SEQUENCE [LARGE SCALE GENOMIC DNA]</scope>
    <source>
        <strain evidence="3 4">FJAT-51639</strain>
    </source>
</reference>
<keyword evidence="4" id="KW-1185">Reference proteome</keyword>
<dbReference type="Proteomes" id="UP001372526">
    <property type="component" value="Unassembled WGS sequence"/>
</dbReference>
<evidence type="ECO:0000313" key="4">
    <source>
        <dbReference type="Proteomes" id="UP001372526"/>
    </source>
</evidence>
<gene>
    <name evidence="3" type="ORF">WAZ07_01765</name>
</gene>
<evidence type="ECO:0000259" key="2">
    <source>
        <dbReference type="Pfam" id="PF02557"/>
    </source>
</evidence>
<sequence>MKRTLLISIIILIVISLINFLSKSFIHNQAEAVETKKHAEHPKEEIPPFPKASTTAKKTDDQYSLVNNPDSLLVLVNKHRKLPDSYTPSDLTKPNVPFLSPKDKEKTLLRKPAADALETMFETAKKQGIELSAVSGFRSYKRQQSLHNTYVDRQGKEAADSLSAVPGTSEHQTGLAIDISSNSANLQLEPVFGETPEGKWVAEHAHEFGFIIRYPKDKTNITEYAFEPWHLRFVGNPHATYLYTHHLTLEEAMEDKK</sequence>
<accession>A0ABU8FBL0</accession>
<evidence type="ECO:0000256" key="1">
    <source>
        <dbReference type="SAM" id="MobiDB-lite"/>
    </source>
</evidence>
<dbReference type="InterPro" id="IPR003709">
    <property type="entry name" value="VanY-like_core_dom"/>
</dbReference>
<dbReference type="CDD" id="cd14852">
    <property type="entry name" value="LD-carboxypeptidase"/>
    <property type="match status" value="1"/>
</dbReference>
<dbReference type="InterPro" id="IPR058193">
    <property type="entry name" value="VanY/YodJ_core_dom"/>
</dbReference>
<dbReference type="InterPro" id="IPR052179">
    <property type="entry name" value="DD-CPase-like"/>
</dbReference>
<feature type="domain" description="D-alanyl-D-alanine carboxypeptidase-like core" evidence="2">
    <location>
        <begin position="108"/>
        <end position="235"/>
    </location>
</feature>
<dbReference type="Gene3D" id="3.30.1380.10">
    <property type="match status" value="1"/>
</dbReference>
<proteinExistence type="predicted"/>
<dbReference type="SUPFAM" id="SSF55166">
    <property type="entry name" value="Hedgehog/DD-peptidase"/>
    <property type="match status" value="1"/>
</dbReference>
<feature type="region of interest" description="Disordered" evidence="1">
    <location>
        <begin position="34"/>
        <end position="64"/>
    </location>
</feature>
<feature type="compositionally biased region" description="Basic and acidic residues" evidence="1">
    <location>
        <begin position="34"/>
        <end position="46"/>
    </location>
</feature>
<protein>
    <submittedName>
        <fullName evidence="3">M15 family metallopeptidase</fullName>
    </submittedName>
</protein>
<comment type="caution">
    <text evidence="3">The sequence shown here is derived from an EMBL/GenBank/DDBJ whole genome shotgun (WGS) entry which is preliminary data.</text>
</comment>
<organism evidence="3 4">
    <name type="scientific">Bacillus bruguierae</name>
    <dbReference type="NCBI Taxonomy" id="3127667"/>
    <lineage>
        <taxon>Bacteria</taxon>
        <taxon>Bacillati</taxon>
        <taxon>Bacillota</taxon>
        <taxon>Bacilli</taxon>
        <taxon>Bacillales</taxon>
        <taxon>Bacillaceae</taxon>
        <taxon>Bacillus</taxon>
    </lineage>
</organism>
<dbReference type="InterPro" id="IPR009045">
    <property type="entry name" value="Zn_M74/Hedgehog-like"/>
</dbReference>